<dbReference type="AlphaFoldDB" id="A0A0C2BVU7"/>
<feature type="non-terminal residue" evidence="1">
    <location>
        <position position="61"/>
    </location>
</feature>
<keyword evidence="2" id="KW-1185">Reference proteome</keyword>
<accession>A0A0C2BVU7</accession>
<gene>
    <name evidence="1" type="ORF">ANCDUO_21851</name>
</gene>
<evidence type="ECO:0000313" key="2">
    <source>
        <dbReference type="Proteomes" id="UP000054047"/>
    </source>
</evidence>
<dbReference type="Proteomes" id="UP000054047">
    <property type="component" value="Unassembled WGS sequence"/>
</dbReference>
<name>A0A0C2BVU7_9BILA</name>
<dbReference type="OrthoDB" id="9988752at2759"/>
<sequence>MTSLCSFPEWGNPSELPSVYSGIRTGMAGENHLIYRPALVENGKEVHSSMRTVYTDNRWLY</sequence>
<proteinExistence type="predicted"/>
<dbReference type="EMBL" id="KN762788">
    <property type="protein sequence ID" value="KIH48083.1"/>
    <property type="molecule type" value="Genomic_DNA"/>
</dbReference>
<reference evidence="1 2" key="1">
    <citation type="submission" date="2013-12" db="EMBL/GenBank/DDBJ databases">
        <title>Draft genome of the parsitic nematode Ancylostoma duodenale.</title>
        <authorList>
            <person name="Mitreva M."/>
        </authorList>
    </citation>
    <scope>NUCLEOTIDE SEQUENCE [LARGE SCALE GENOMIC DNA]</scope>
    <source>
        <strain evidence="1 2">Zhejiang</strain>
    </source>
</reference>
<organism evidence="1 2">
    <name type="scientific">Ancylostoma duodenale</name>
    <dbReference type="NCBI Taxonomy" id="51022"/>
    <lineage>
        <taxon>Eukaryota</taxon>
        <taxon>Metazoa</taxon>
        <taxon>Ecdysozoa</taxon>
        <taxon>Nematoda</taxon>
        <taxon>Chromadorea</taxon>
        <taxon>Rhabditida</taxon>
        <taxon>Rhabditina</taxon>
        <taxon>Rhabditomorpha</taxon>
        <taxon>Strongyloidea</taxon>
        <taxon>Ancylostomatidae</taxon>
        <taxon>Ancylostomatinae</taxon>
        <taxon>Ancylostoma</taxon>
    </lineage>
</organism>
<protein>
    <submittedName>
        <fullName evidence="1">Uncharacterized protein</fullName>
    </submittedName>
</protein>
<evidence type="ECO:0000313" key="1">
    <source>
        <dbReference type="EMBL" id="KIH48083.1"/>
    </source>
</evidence>